<accession>A0A7C3GJP0</accession>
<feature type="non-terminal residue" evidence="2">
    <location>
        <position position="92"/>
    </location>
</feature>
<comment type="caution">
    <text evidence="2">The sequence shown here is derived from an EMBL/GenBank/DDBJ whole genome shotgun (WGS) entry which is preliminary data.</text>
</comment>
<keyword evidence="1" id="KW-0472">Membrane</keyword>
<dbReference type="Proteomes" id="UP000886390">
    <property type="component" value="Unassembled WGS sequence"/>
</dbReference>
<dbReference type="AlphaFoldDB" id="A0A7C3GJP0"/>
<proteinExistence type="predicted"/>
<gene>
    <name evidence="2" type="ORF">ENJ67_02890</name>
</gene>
<protein>
    <submittedName>
        <fullName evidence="2">Uncharacterized protein</fullName>
    </submittedName>
</protein>
<keyword evidence="1" id="KW-1133">Transmembrane helix</keyword>
<feature type="transmembrane region" description="Helical" evidence="1">
    <location>
        <begin position="49"/>
        <end position="71"/>
    </location>
</feature>
<evidence type="ECO:0000256" key="1">
    <source>
        <dbReference type="SAM" id="Phobius"/>
    </source>
</evidence>
<reference evidence="2" key="1">
    <citation type="journal article" date="2020" name="mSystems">
        <title>Genome- and Community-Level Interaction Insights into Carbon Utilization and Element Cycling Functions of Hydrothermarchaeota in Hydrothermal Sediment.</title>
        <authorList>
            <person name="Zhou Z."/>
            <person name="Liu Y."/>
            <person name="Xu W."/>
            <person name="Pan J."/>
            <person name="Luo Z.H."/>
            <person name="Li M."/>
        </authorList>
    </citation>
    <scope>NUCLEOTIDE SEQUENCE [LARGE SCALE GENOMIC DNA]</scope>
    <source>
        <strain evidence="2">HyVt-507</strain>
    </source>
</reference>
<sequence>MDFNGLSIDQAPPISAPLRFFLTAPLFGIVAGIVLFFSDSAALMSRYSIDAIVVTHLITIGVFGFVMLGALTQMLPVLASAKIPKVKLLTTL</sequence>
<dbReference type="EMBL" id="DRNH01000154">
    <property type="protein sequence ID" value="HFB53658.1"/>
    <property type="molecule type" value="Genomic_DNA"/>
</dbReference>
<organism evidence="2">
    <name type="scientific">Sulfurimonas autotrophica</name>
    <dbReference type="NCBI Taxonomy" id="202747"/>
    <lineage>
        <taxon>Bacteria</taxon>
        <taxon>Pseudomonadati</taxon>
        <taxon>Campylobacterota</taxon>
        <taxon>Epsilonproteobacteria</taxon>
        <taxon>Campylobacterales</taxon>
        <taxon>Sulfurimonadaceae</taxon>
        <taxon>Sulfurimonas</taxon>
    </lineage>
</organism>
<keyword evidence="1" id="KW-0812">Transmembrane</keyword>
<feature type="transmembrane region" description="Helical" evidence="1">
    <location>
        <begin position="20"/>
        <end position="37"/>
    </location>
</feature>
<name>A0A7C3GJP0_9BACT</name>
<evidence type="ECO:0000313" key="2">
    <source>
        <dbReference type="EMBL" id="HFB53658.1"/>
    </source>
</evidence>